<feature type="non-terminal residue" evidence="1">
    <location>
        <position position="52"/>
    </location>
</feature>
<protein>
    <submittedName>
        <fullName evidence="1">Uncharacterized protein</fullName>
    </submittedName>
</protein>
<reference evidence="1" key="1">
    <citation type="submission" date="2016-05" db="EMBL/GenBank/DDBJ databases">
        <authorList>
            <person name="Lavstsen T."/>
            <person name="Jespersen J.S."/>
        </authorList>
    </citation>
    <scope>NUCLEOTIDE SEQUENCE</scope>
    <source>
        <tissue evidence="1">Brain</tissue>
    </source>
</reference>
<name>A0A1A8I1V4_NOTKU</name>
<reference evidence="1" key="2">
    <citation type="submission" date="2016-06" db="EMBL/GenBank/DDBJ databases">
        <title>The genome of a short-lived fish provides insights into sex chromosome evolution and the genetic control of aging.</title>
        <authorList>
            <person name="Reichwald K."/>
            <person name="Felder M."/>
            <person name="Petzold A."/>
            <person name="Koch P."/>
            <person name="Groth M."/>
            <person name="Platzer M."/>
        </authorList>
    </citation>
    <scope>NUCLEOTIDE SEQUENCE</scope>
    <source>
        <tissue evidence="1">Brain</tissue>
    </source>
</reference>
<dbReference type="EMBL" id="HAED01004791">
    <property type="protein sequence ID" value="SBQ90821.1"/>
    <property type="molecule type" value="Transcribed_RNA"/>
</dbReference>
<dbReference type="AlphaFoldDB" id="A0A1A8I1V4"/>
<evidence type="ECO:0000313" key="1">
    <source>
        <dbReference type="EMBL" id="SBQ90821.1"/>
    </source>
</evidence>
<gene>
    <name evidence="1" type="primary">Nfu_g_1_022880</name>
</gene>
<sequence>MPALPAHHSHGIHLFNIQHYIRAGGGKLGVLAHLCCCLASRGWRLGGGSGRL</sequence>
<proteinExistence type="predicted"/>
<accession>A0A1A8I1V4</accession>
<organism evidence="1">
    <name type="scientific">Nothobranchius kuhntae</name>
    <name type="common">Beira killifish</name>
    <dbReference type="NCBI Taxonomy" id="321403"/>
    <lineage>
        <taxon>Eukaryota</taxon>
        <taxon>Metazoa</taxon>
        <taxon>Chordata</taxon>
        <taxon>Craniata</taxon>
        <taxon>Vertebrata</taxon>
        <taxon>Euteleostomi</taxon>
        <taxon>Actinopterygii</taxon>
        <taxon>Neopterygii</taxon>
        <taxon>Teleostei</taxon>
        <taxon>Neoteleostei</taxon>
        <taxon>Acanthomorphata</taxon>
        <taxon>Ovalentaria</taxon>
        <taxon>Atherinomorphae</taxon>
        <taxon>Cyprinodontiformes</taxon>
        <taxon>Nothobranchiidae</taxon>
        <taxon>Nothobranchius</taxon>
    </lineage>
</organism>